<dbReference type="Proteomes" id="UP000268094">
    <property type="component" value="Unassembled WGS sequence"/>
</dbReference>
<evidence type="ECO:0000313" key="2">
    <source>
        <dbReference type="Proteomes" id="UP000268094"/>
    </source>
</evidence>
<reference evidence="2" key="1">
    <citation type="submission" date="2018-09" db="EMBL/GenBank/DDBJ databases">
        <authorList>
            <person name="Livingstone P.G."/>
            <person name="Whitworth D.E."/>
        </authorList>
    </citation>
    <scope>NUCLEOTIDE SEQUENCE [LARGE SCALE GENOMIC DNA]</scope>
    <source>
        <strain evidence="2">CA054A</strain>
    </source>
</reference>
<protein>
    <submittedName>
        <fullName evidence="1">Uncharacterized protein</fullName>
    </submittedName>
</protein>
<sequence>MRMELAGADNPRSRLESRSLLVRRFPLHRLLLMVVALLAFGRLYYVTHRDTPAPAPRKGPAAMPGPPDLGPAACRSLDAALADVLTSPPPAEGEAGAEWFGLLRQVDDCPTPPAAACARSAGLFPYATLSFQGETPPRKMLGVLCERCAPQDNPCASAVTRALQEAARRGRQDLEMIRWSLERSGAAMGTACQELARLAVGPAALSGPDLEPPLLALMEELAPTCVKTQQLPTPLLNAAAVQQGARAPRLASLFTGSAVETAPIEPDQQTGPGEAFRAFDSDEVSGVKLPVGTGGDGTKGVLRLGYAPSLKHVVSFQVRATGPGTLRAIIRAPEGVGRKDSQGAAFHVDPTVCRFHGTGGWEICKPAVPLLDVDAVSVLPERPGVELKELEIIGAR</sequence>
<accession>A0A3A8IV40</accession>
<keyword evidence="2" id="KW-1185">Reference proteome</keyword>
<organism evidence="1 2">
    <name type="scientific">Corallococcus terminator</name>
    <dbReference type="NCBI Taxonomy" id="2316733"/>
    <lineage>
        <taxon>Bacteria</taxon>
        <taxon>Pseudomonadati</taxon>
        <taxon>Myxococcota</taxon>
        <taxon>Myxococcia</taxon>
        <taxon>Myxococcales</taxon>
        <taxon>Cystobacterineae</taxon>
        <taxon>Myxococcaceae</taxon>
        <taxon>Corallococcus</taxon>
    </lineage>
</organism>
<gene>
    <name evidence="1" type="ORF">D7V88_16145</name>
</gene>
<proteinExistence type="predicted"/>
<evidence type="ECO:0000313" key="1">
    <source>
        <dbReference type="EMBL" id="RKG87409.1"/>
    </source>
</evidence>
<comment type="caution">
    <text evidence="1">The sequence shown here is derived from an EMBL/GenBank/DDBJ whole genome shotgun (WGS) entry which is preliminary data.</text>
</comment>
<dbReference type="EMBL" id="RAVZ01000098">
    <property type="protein sequence ID" value="RKG87409.1"/>
    <property type="molecule type" value="Genomic_DNA"/>
</dbReference>
<dbReference type="AlphaFoldDB" id="A0A3A8IV40"/>
<dbReference type="OrthoDB" id="5381132at2"/>
<name>A0A3A8IV40_9BACT</name>